<evidence type="ECO:0000256" key="1">
    <source>
        <dbReference type="SAM" id="MobiDB-lite"/>
    </source>
</evidence>
<proteinExistence type="predicted"/>
<reference evidence="2 3" key="1">
    <citation type="submission" date="2023-08" db="EMBL/GenBank/DDBJ databases">
        <title>A Necator americanus chromosomal reference genome.</title>
        <authorList>
            <person name="Ilik V."/>
            <person name="Petrzelkova K.J."/>
            <person name="Pardy F."/>
            <person name="Fuh T."/>
            <person name="Niatou-Singa F.S."/>
            <person name="Gouil Q."/>
            <person name="Baker L."/>
            <person name="Ritchie M.E."/>
            <person name="Jex A.R."/>
            <person name="Gazzola D."/>
            <person name="Li H."/>
            <person name="Toshio Fujiwara R."/>
            <person name="Zhan B."/>
            <person name="Aroian R.V."/>
            <person name="Pafco B."/>
            <person name="Schwarz E.M."/>
        </authorList>
    </citation>
    <scope>NUCLEOTIDE SEQUENCE [LARGE SCALE GENOMIC DNA]</scope>
    <source>
        <strain evidence="2 3">Aroian</strain>
        <tissue evidence="2">Whole animal</tissue>
    </source>
</reference>
<sequence>MRDSAQIFLNGCRHFLNFQFSKLSDANKGVRRTLSENRHVQDFGISEGPPKTSEPIPGQEPVQTGQGLFARVDCYEAHIRECGKNHPRGM</sequence>
<gene>
    <name evidence="2" type="primary">Necator_chrIII.g11596</name>
    <name evidence="2" type="ORF">RB195_010831</name>
</gene>
<organism evidence="2 3">
    <name type="scientific">Necator americanus</name>
    <name type="common">Human hookworm</name>
    <dbReference type="NCBI Taxonomy" id="51031"/>
    <lineage>
        <taxon>Eukaryota</taxon>
        <taxon>Metazoa</taxon>
        <taxon>Ecdysozoa</taxon>
        <taxon>Nematoda</taxon>
        <taxon>Chromadorea</taxon>
        <taxon>Rhabditida</taxon>
        <taxon>Rhabditina</taxon>
        <taxon>Rhabditomorpha</taxon>
        <taxon>Strongyloidea</taxon>
        <taxon>Ancylostomatidae</taxon>
        <taxon>Bunostominae</taxon>
        <taxon>Necator</taxon>
    </lineage>
</organism>
<feature type="region of interest" description="Disordered" evidence="1">
    <location>
        <begin position="38"/>
        <end position="63"/>
    </location>
</feature>
<accession>A0ABR1D0Q1</accession>
<evidence type="ECO:0000313" key="2">
    <source>
        <dbReference type="EMBL" id="KAK6743772.1"/>
    </source>
</evidence>
<comment type="caution">
    <text evidence="2">The sequence shown here is derived from an EMBL/GenBank/DDBJ whole genome shotgun (WGS) entry which is preliminary data.</text>
</comment>
<evidence type="ECO:0000313" key="3">
    <source>
        <dbReference type="Proteomes" id="UP001303046"/>
    </source>
</evidence>
<dbReference type="Proteomes" id="UP001303046">
    <property type="component" value="Unassembled WGS sequence"/>
</dbReference>
<dbReference type="EMBL" id="JAVFWL010000003">
    <property type="protein sequence ID" value="KAK6743772.1"/>
    <property type="molecule type" value="Genomic_DNA"/>
</dbReference>
<protein>
    <submittedName>
        <fullName evidence="2">Uncharacterized protein</fullName>
    </submittedName>
</protein>
<keyword evidence="3" id="KW-1185">Reference proteome</keyword>
<name>A0ABR1D0Q1_NECAM</name>